<feature type="region of interest" description="Disordered" evidence="3">
    <location>
        <begin position="191"/>
        <end position="253"/>
    </location>
</feature>
<gene>
    <name evidence="5" type="ORF">DVH24_041436</name>
</gene>
<feature type="domain" description="MSP" evidence="4">
    <location>
        <begin position="1"/>
        <end position="127"/>
    </location>
</feature>
<reference evidence="5 6" key="1">
    <citation type="submission" date="2018-10" db="EMBL/GenBank/DDBJ databases">
        <title>A high-quality apple genome assembly.</title>
        <authorList>
            <person name="Hu J."/>
        </authorList>
    </citation>
    <scope>NUCLEOTIDE SEQUENCE [LARGE SCALE GENOMIC DNA]</scope>
    <source>
        <strain evidence="6">cv. HFTH1</strain>
        <tissue evidence="5">Young leaf</tissue>
    </source>
</reference>
<evidence type="ECO:0000256" key="1">
    <source>
        <dbReference type="ARBA" id="ARBA00008932"/>
    </source>
</evidence>
<feature type="coiled-coil region" evidence="2">
    <location>
        <begin position="264"/>
        <end position="298"/>
    </location>
</feature>
<protein>
    <recommendedName>
        <fullName evidence="4">MSP domain-containing protein</fullName>
    </recommendedName>
</protein>
<dbReference type="PROSITE" id="PS50202">
    <property type="entry name" value="MSP"/>
    <property type="match status" value="1"/>
</dbReference>
<evidence type="ECO:0000256" key="2">
    <source>
        <dbReference type="SAM" id="Coils"/>
    </source>
</evidence>
<dbReference type="Pfam" id="PF00635">
    <property type="entry name" value="Motile_Sperm"/>
    <property type="match status" value="1"/>
</dbReference>
<dbReference type="InterPro" id="IPR000535">
    <property type="entry name" value="MSP_dom"/>
</dbReference>
<organism evidence="5 6">
    <name type="scientific">Malus domestica</name>
    <name type="common">Apple</name>
    <name type="synonym">Pyrus malus</name>
    <dbReference type="NCBI Taxonomy" id="3750"/>
    <lineage>
        <taxon>Eukaryota</taxon>
        <taxon>Viridiplantae</taxon>
        <taxon>Streptophyta</taxon>
        <taxon>Embryophyta</taxon>
        <taxon>Tracheophyta</taxon>
        <taxon>Spermatophyta</taxon>
        <taxon>Magnoliopsida</taxon>
        <taxon>eudicotyledons</taxon>
        <taxon>Gunneridae</taxon>
        <taxon>Pentapetalae</taxon>
        <taxon>rosids</taxon>
        <taxon>fabids</taxon>
        <taxon>Rosales</taxon>
        <taxon>Rosaceae</taxon>
        <taxon>Amygdaloideae</taxon>
        <taxon>Maleae</taxon>
        <taxon>Malus</taxon>
    </lineage>
</organism>
<dbReference type="PANTHER" id="PTHR10809">
    <property type="entry name" value="VESICLE-ASSOCIATED MEMBRANE PROTEIN-ASSOCIATED PROTEIN"/>
    <property type="match status" value="1"/>
</dbReference>
<feature type="compositionally biased region" description="Basic and acidic residues" evidence="3">
    <location>
        <begin position="197"/>
        <end position="251"/>
    </location>
</feature>
<dbReference type="EMBL" id="RDQH01000339">
    <property type="protein sequence ID" value="RXH80289.1"/>
    <property type="molecule type" value="Genomic_DNA"/>
</dbReference>
<evidence type="ECO:0000313" key="5">
    <source>
        <dbReference type="EMBL" id="RXH80289.1"/>
    </source>
</evidence>
<dbReference type="SUPFAM" id="SSF49354">
    <property type="entry name" value="PapD-like"/>
    <property type="match status" value="1"/>
</dbReference>
<keyword evidence="2" id="KW-0175">Coiled coil</keyword>
<dbReference type="STRING" id="3750.A0A498IBF3"/>
<evidence type="ECO:0000259" key="4">
    <source>
        <dbReference type="PROSITE" id="PS50202"/>
    </source>
</evidence>
<accession>A0A498IBF3</accession>
<dbReference type="AlphaFoldDB" id="A0A498IBF3"/>
<dbReference type="GO" id="GO:0090158">
    <property type="term" value="P:endoplasmic reticulum membrane organization"/>
    <property type="evidence" value="ECO:0007669"/>
    <property type="project" value="TreeGrafter"/>
</dbReference>
<dbReference type="PANTHER" id="PTHR10809:SF148">
    <property type="entry name" value="OS01G0936800 PROTEIN"/>
    <property type="match status" value="1"/>
</dbReference>
<dbReference type="InterPro" id="IPR016763">
    <property type="entry name" value="VAP"/>
</dbReference>
<proteinExistence type="inferred from homology"/>
<evidence type="ECO:0000256" key="3">
    <source>
        <dbReference type="SAM" id="MobiDB-lite"/>
    </source>
</evidence>
<sequence>MTTAPELLEVHPRELKFTFEVKKQSTCSIQLGNKSDHYVAFKVKTTSPKKYCVRPNAGIVKPKTTCDFTVTMQAQRVAPPDLQCKDKFLIQCTVIPFGTTEQEITSEMFSKGSGRYIEERKLKVVLVSPPPSPVFVPVNGESKQDPCYETSVKKDRVLTEVENIPPSHGVAEDVDVFETCKDMDESRAVKDVVASKPAKDAQELKPDKDVEESKPAKHMEELKPVKNMEEPNPTKDMDESKPAKDTEELKPTRGAAVLNLTKDFEELKSKLNTVDSKLKEAELTITKLTEESSRSSREKSMLKHELNLAALLCPGIVEEEEEQFKKGYGWLPSLSCLYGCPYQSSIRILHPSVEKIFCAEY</sequence>
<dbReference type="GO" id="GO:0005789">
    <property type="term" value="C:endoplasmic reticulum membrane"/>
    <property type="evidence" value="ECO:0007669"/>
    <property type="project" value="InterPro"/>
</dbReference>
<dbReference type="InterPro" id="IPR013783">
    <property type="entry name" value="Ig-like_fold"/>
</dbReference>
<comment type="similarity">
    <text evidence="1">Belongs to the VAMP-associated protein (VAP) (TC 9.B.17) family.</text>
</comment>
<keyword evidence="6" id="KW-1185">Reference proteome</keyword>
<dbReference type="Proteomes" id="UP000290289">
    <property type="component" value="Chromosome 13"/>
</dbReference>
<dbReference type="Gene3D" id="2.60.40.10">
    <property type="entry name" value="Immunoglobulins"/>
    <property type="match status" value="1"/>
</dbReference>
<dbReference type="FunFam" id="2.60.40.10:FF:000813">
    <property type="entry name" value="Vesicle-associated protein 1-1"/>
    <property type="match status" value="1"/>
</dbReference>
<dbReference type="GO" id="GO:0005886">
    <property type="term" value="C:plasma membrane"/>
    <property type="evidence" value="ECO:0007669"/>
    <property type="project" value="TreeGrafter"/>
</dbReference>
<name>A0A498IBF3_MALDO</name>
<dbReference type="GO" id="GO:0061817">
    <property type="term" value="P:endoplasmic reticulum-plasma membrane tethering"/>
    <property type="evidence" value="ECO:0007669"/>
    <property type="project" value="TreeGrafter"/>
</dbReference>
<dbReference type="InterPro" id="IPR008962">
    <property type="entry name" value="PapD-like_sf"/>
</dbReference>
<evidence type="ECO:0000313" key="6">
    <source>
        <dbReference type="Proteomes" id="UP000290289"/>
    </source>
</evidence>
<comment type="caution">
    <text evidence="5">The sequence shown here is derived from an EMBL/GenBank/DDBJ whole genome shotgun (WGS) entry which is preliminary data.</text>
</comment>